<dbReference type="Pfam" id="PF12722">
    <property type="entry name" value="Hid1"/>
    <property type="match status" value="1"/>
</dbReference>
<keyword evidence="3" id="KW-1185">Reference proteome</keyword>
<feature type="region of interest" description="Disordered" evidence="1">
    <location>
        <begin position="657"/>
        <end position="739"/>
    </location>
</feature>
<sequence length="919" mass="102291">MFAKFPRKFAAPFGLLGDEPKLAFRSQPGGISKLATTRNIPETDSYWDQYVVLFDSASDVFSLITPNDVRRALAEAPENVATLIRVISSRLFNLVSDHTFPSASTASVTAYATSLIKSGTGSAERNTTKEVLNCLRVLQRVLPVVFEVESEASVFELEVLWKKQAAGRVHEESESQAPQFVIDDDDDSENGDAGTPTSPKEQAGTKPKTLLPSLGERLFSCLIDLLFCCGFTLPPKLQVDHYKINYIIWEKGVGSTSDPGSSFLYDGNKTEVLRLILVLLSRQIFVPPSSLFTKPSLYTLHIVQQTPRRDVLTILCSLLNTTMSASSYGSSTISSVAGKLPYNHLMFKGEDPRTSLISMCFQVLCVLLDFQSDSARDKPSKTDESHSPTPTPRTNAFRYFLMKLHRVQDFAFIFNGIFAILEQQIANTSNLLPGARKSVPYMFETIVFLWKMIELNDKFRIHLLESERGMDLVAYILCYNLEIKDKAEQHGLCRALSYVIQTLSAESAFGRVLSNPIKSQLPAKWHTGGTAGDFIVNSIYAIIATTSGTLNSIYPALIIALTNCAPHFKNLTVTSSARLLQLFTSFSNPLFLLADEGHPRLLFFMLEVFNSVILYHLTDNPHLIYNILNSHKAFEDLGTFTLARGLRDIKRARIAKEEAGRKDGNQKSKMRASDIEEGDPHSEKVRLMELEEQRTDSTEQLPESQRTDSTDTLPPNGTPASSISEKARGKMKERRSVSLDNIDPAAAAAVGRNGFVPTQEWVTSWQQGYVVYLEADLKDILTRLRLPMDCIMLLITELLPKVQDIQAARNNPTSVTAIIDFLGSVSLQGVLPPKPLLAPRKFVWSDSSIVWLTSMIWGEIYVRGMTPLGIWNSTHVRLFYVKHTQVQQRQITEAVSNVVGGIWGRNSETTMGRARSGGS</sequence>
<reference evidence="2" key="1">
    <citation type="submission" date="2020-11" db="EMBL/GenBank/DDBJ databases">
        <authorList>
            <consortium name="DOE Joint Genome Institute"/>
            <person name="Ahrendt S."/>
            <person name="Riley R."/>
            <person name="Andreopoulos W."/>
            <person name="Labutti K."/>
            <person name="Pangilinan J."/>
            <person name="Ruiz-Duenas F.J."/>
            <person name="Barrasa J.M."/>
            <person name="Sanchez-Garcia M."/>
            <person name="Camarero S."/>
            <person name="Miyauchi S."/>
            <person name="Serrano A."/>
            <person name="Linde D."/>
            <person name="Babiker R."/>
            <person name="Drula E."/>
            <person name="Ayuso-Fernandez I."/>
            <person name="Pacheco R."/>
            <person name="Padilla G."/>
            <person name="Ferreira P."/>
            <person name="Barriuso J."/>
            <person name="Kellner H."/>
            <person name="Castanera R."/>
            <person name="Alfaro M."/>
            <person name="Ramirez L."/>
            <person name="Pisabarro A.G."/>
            <person name="Kuo A."/>
            <person name="Tritt A."/>
            <person name="Lipzen A."/>
            <person name="He G."/>
            <person name="Yan M."/>
            <person name="Ng V."/>
            <person name="Cullen D."/>
            <person name="Martin F."/>
            <person name="Rosso M.-N."/>
            <person name="Henrissat B."/>
            <person name="Hibbett D."/>
            <person name="Martinez A.T."/>
            <person name="Grigoriev I.V."/>
        </authorList>
    </citation>
    <scope>NUCLEOTIDE SEQUENCE</scope>
    <source>
        <strain evidence="2">ATCC 90797</strain>
    </source>
</reference>
<dbReference type="AlphaFoldDB" id="A0A9P6DGH5"/>
<feature type="compositionally biased region" description="Basic and acidic residues" evidence="1">
    <location>
        <begin position="657"/>
        <end position="697"/>
    </location>
</feature>
<dbReference type="GO" id="GO:0000138">
    <property type="term" value="C:Golgi trans cisterna"/>
    <property type="evidence" value="ECO:0007669"/>
    <property type="project" value="TreeGrafter"/>
</dbReference>
<protein>
    <submittedName>
        <fullName evidence="2">Uncharacterized protein</fullName>
    </submittedName>
</protein>
<dbReference type="PANTHER" id="PTHR21575:SF12">
    <property type="entry name" value="PROTEIN HID1"/>
    <property type="match status" value="1"/>
</dbReference>
<name>A0A9P6DGH5_PLEER</name>
<dbReference type="EMBL" id="MU154556">
    <property type="protein sequence ID" value="KAF9495998.1"/>
    <property type="molecule type" value="Genomic_DNA"/>
</dbReference>
<evidence type="ECO:0000313" key="3">
    <source>
        <dbReference type="Proteomes" id="UP000807025"/>
    </source>
</evidence>
<organism evidence="2 3">
    <name type="scientific">Pleurotus eryngii</name>
    <name type="common">Boletus of the steppes</name>
    <dbReference type="NCBI Taxonomy" id="5323"/>
    <lineage>
        <taxon>Eukaryota</taxon>
        <taxon>Fungi</taxon>
        <taxon>Dikarya</taxon>
        <taxon>Basidiomycota</taxon>
        <taxon>Agaricomycotina</taxon>
        <taxon>Agaricomycetes</taxon>
        <taxon>Agaricomycetidae</taxon>
        <taxon>Agaricales</taxon>
        <taxon>Pleurotineae</taxon>
        <taxon>Pleurotaceae</taxon>
        <taxon>Pleurotus</taxon>
    </lineage>
</organism>
<accession>A0A9P6DGH5</accession>
<comment type="caution">
    <text evidence="2">The sequence shown here is derived from an EMBL/GenBank/DDBJ whole genome shotgun (WGS) entry which is preliminary data.</text>
</comment>
<evidence type="ECO:0000313" key="2">
    <source>
        <dbReference type="EMBL" id="KAF9495998.1"/>
    </source>
</evidence>
<feature type="compositionally biased region" description="Basic and acidic residues" evidence="1">
    <location>
        <begin position="725"/>
        <end position="737"/>
    </location>
</feature>
<evidence type="ECO:0000256" key="1">
    <source>
        <dbReference type="SAM" id="MobiDB-lite"/>
    </source>
</evidence>
<dbReference type="GO" id="GO:0005797">
    <property type="term" value="C:Golgi medial cisterna"/>
    <property type="evidence" value="ECO:0007669"/>
    <property type="project" value="TreeGrafter"/>
</dbReference>
<dbReference type="PANTHER" id="PTHR21575">
    <property type="entry name" value="PROTEIN HID1"/>
    <property type="match status" value="1"/>
</dbReference>
<gene>
    <name evidence="2" type="ORF">BDN71DRAFT_1506141</name>
</gene>
<dbReference type="Proteomes" id="UP000807025">
    <property type="component" value="Unassembled WGS sequence"/>
</dbReference>
<proteinExistence type="predicted"/>
<dbReference type="OrthoDB" id="432953at2759"/>
<dbReference type="InterPro" id="IPR026705">
    <property type="entry name" value="Hid-1/Ecm30"/>
</dbReference>
<feature type="region of interest" description="Disordered" evidence="1">
    <location>
        <begin position="168"/>
        <end position="207"/>
    </location>
</feature>
<feature type="compositionally biased region" description="Polar residues" evidence="1">
    <location>
        <begin position="710"/>
        <end position="724"/>
    </location>
</feature>
<dbReference type="GO" id="GO:0016020">
    <property type="term" value="C:membrane"/>
    <property type="evidence" value="ECO:0007669"/>
    <property type="project" value="TreeGrafter"/>
</dbReference>